<organism evidence="1 2">
    <name type="scientific">Gemmata obscuriglobus</name>
    <dbReference type="NCBI Taxonomy" id="114"/>
    <lineage>
        <taxon>Bacteria</taxon>
        <taxon>Pseudomonadati</taxon>
        <taxon>Planctomycetota</taxon>
        <taxon>Planctomycetia</taxon>
        <taxon>Gemmatales</taxon>
        <taxon>Gemmataceae</taxon>
        <taxon>Gemmata</taxon>
    </lineage>
</organism>
<evidence type="ECO:0000313" key="2">
    <source>
        <dbReference type="Proteomes" id="UP000245802"/>
    </source>
</evidence>
<sequence length="78" mass="8406">MFPPPQYARPFSPEWRTDTVTALARQMDGSGDFSAVPILADALQDAGCTDEVMLGRCRAPSGAHGRGNWVVDSVLGRE</sequence>
<name>A0A2Z3HG17_9BACT</name>
<dbReference type="OrthoDB" id="286822at2"/>
<dbReference type="EMBL" id="CP025958">
    <property type="protein sequence ID" value="AWM42477.1"/>
    <property type="molecule type" value="Genomic_DNA"/>
</dbReference>
<proteinExistence type="predicted"/>
<protein>
    <submittedName>
        <fullName evidence="1">Uncharacterized protein</fullName>
    </submittedName>
</protein>
<evidence type="ECO:0000313" key="1">
    <source>
        <dbReference type="EMBL" id="AWM42477.1"/>
    </source>
</evidence>
<accession>A0A2Z3HG17</accession>
<keyword evidence="2" id="KW-1185">Reference proteome</keyword>
<dbReference type="AlphaFoldDB" id="A0A2Z3HG17"/>
<gene>
    <name evidence="1" type="ORF">C1280_31575</name>
</gene>
<dbReference type="Proteomes" id="UP000245802">
    <property type="component" value="Chromosome"/>
</dbReference>
<reference evidence="1 2" key="1">
    <citation type="submission" date="2018-01" db="EMBL/GenBank/DDBJ databases">
        <title>G. obscuriglobus.</title>
        <authorList>
            <person name="Franke J."/>
            <person name="Blomberg W."/>
            <person name="Selmecki A."/>
        </authorList>
    </citation>
    <scope>NUCLEOTIDE SEQUENCE [LARGE SCALE GENOMIC DNA]</scope>
    <source>
        <strain evidence="1 2">DSM 5831</strain>
    </source>
</reference>
<dbReference type="KEGG" id="gog:C1280_31575"/>